<keyword evidence="4" id="KW-0843">Virulence</keyword>
<dbReference type="EMBL" id="BAAFSF010000001">
    <property type="protein sequence ID" value="GAB1251375.1"/>
    <property type="molecule type" value="Genomic_DNA"/>
</dbReference>
<evidence type="ECO:0000256" key="2">
    <source>
        <dbReference type="ARBA" id="ARBA00022670"/>
    </source>
</evidence>
<keyword evidence="2" id="KW-0645">Protease</keyword>
<keyword evidence="5" id="KW-0732">Signal</keyword>
<dbReference type="Gene3D" id="2.60.40.2620">
    <property type="entry name" value="Fimbrillin-like"/>
    <property type="match status" value="1"/>
</dbReference>
<dbReference type="InterPro" id="IPR025049">
    <property type="entry name" value="Mfa-like_1"/>
</dbReference>
<comment type="similarity">
    <text evidence="1">Belongs to the peptidase C25 family.</text>
</comment>
<keyword evidence="3" id="KW-0788">Thiol protease</keyword>
<evidence type="ECO:0000259" key="6">
    <source>
        <dbReference type="PROSITE" id="PS51841"/>
    </source>
</evidence>
<evidence type="ECO:0000313" key="8">
    <source>
        <dbReference type="Proteomes" id="UP001628220"/>
    </source>
</evidence>
<evidence type="ECO:0000256" key="5">
    <source>
        <dbReference type="SAM" id="SignalP"/>
    </source>
</evidence>
<evidence type="ECO:0000256" key="3">
    <source>
        <dbReference type="ARBA" id="ARBA00022807"/>
    </source>
</evidence>
<dbReference type="InterPro" id="IPR024361">
    <property type="entry name" value="BACON"/>
</dbReference>
<feature type="chain" id="PRO_5045205230" description="LTD domain-containing protein" evidence="5">
    <location>
        <begin position="19"/>
        <end position="560"/>
    </location>
</feature>
<reference evidence="7 8" key="1">
    <citation type="journal article" date="2025" name="Int. J. Syst. Evol. Microbiol.">
        <title>Desulfovibrio falkowii sp. nov., Porphyromonas miyakawae sp. nov., Mediterraneibacter flintii sp. nov. and Owariibacterium komagatae gen. nov., sp. nov., isolated from human faeces.</title>
        <authorList>
            <person name="Hamaguchi T."/>
            <person name="Ohara M."/>
            <person name="Hisatomi A."/>
            <person name="Sekiguchi K."/>
            <person name="Takeda J.I."/>
            <person name="Ueyama J."/>
            <person name="Ito M."/>
            <person name="Nishiwaki H."/>
            <person name="Ogi T."/>
            <person name="Hirayama M."/>
            <person name="Ohkuma M."/>
            <person name="Sakamoto M."/>
            <person name="Ohno K."/>
        </authorList>
    </citation>
    <scope>NUCLEOTIDE SEQUENCE [LARGE SCALE GENOMIC DNA]</scope>
    <source>
        <strain evidence="7 8">13CB11C</strain>
    </source>
</reference>
<keyword evidence="3" id="KW-0378">Hydrolase</keyword>
<dbReference type="PROSITE" id="PS51841">
    <property type="entry name" value="LTD"/>
    <property type="match status" value="1"/>
</dbReference>
<sequence length="560" mass="60629">MKKSFLMLLSLTALFAVGCSNESKTVRESDNIVRFFSNIPSGVIASPRATDDGKWEANDNIGVFMTPAGQAIASALPKVNACYTAQTAGSNTSNFTATGDNVLTYPDNGNVDFYAYWPYKSDLSGLTLDLDVKANPVDYLYTKEATKNVAKTAANVVLNFNYVLPIVRFEFTDEADQVIPASEITNLTVKALQYKGSMDLNNGAITVAEEKSDLSVTGNKLLLMPQTTDVVVTLSYNGKNYTWNAKQNFVFAPATAYTFKAKLFANQAVTIDAISGVINGRTAEEGNATPDELRPDGTVTPPAEDAQFAIPTIEAGATKDFTNGAINETIPVSTDSKEWSVSSSESWLTASKVANAISLVAEANSSNTERTAIVTVTYSLEKMRAEGTFSFTVKQAAKEESGSELTELIISAYIEGKGFNKAIQVYNPTANPIDLSMYKIAMENYGKTNKLVEEKKLTLKGSLAARDYLVIRHSSAKGSYPGKEIIDNNVCNFNGNDPVALLKGEEVIDAIGPFRAGSTTNFAADVTLHRNAEINKPSATYNEEQWTKLPKDDFSPFGKR</sequence>
<evidence type="ECO:0000256" key="4">
    <source>
        <dbReference type="ARBA" id="ARBA00023026"/>
    </source>
</evidence>
<dbReference type="InterPro" id="IPR042278">
    <property type="entry name" value="Mfa-like_1_N"/>
</dbReference>
<dbReference type="CDD" id="cd13120">
    <property type="entry name" value="BF2867_like_N"/>
    <property type="match status" value="1"/>
</dbReference>
<accession>A0ABQ0E0Y2</accession>
<dbReference type="RefSeq" id="WP_411915186.1">
    <property type="nucleotide sequence ID" value="NZ_BAAFSF010000001.1"/>
</dbReference>
<feature type="domain" description="LTD" evidence="6">
    <location>
        <begin position="392"/>
        <end position="518"/>
    </location>
</feature>
<dbReference type="Pfam" id="PF00932">
    <property type="entry name" value="LTD"/>
    <property type="match status" value="1"/>
</dbReference>
<evidence type="ECO:0000313" key="7">
    <source>
        <dbReference type="EMBL" id="GAB1251375.1"/>
    </source>
</evidence>
<keyword evidence="8" id="KW-1185">Reference proteome</keyword>
<evidence type="ECO:0000256" key="1">
    <source>
        <dbReference type="ARBA" id="ARBA00006067"/>
    </source>
</evidence>
<feature type="signal peptide" evidence="5">
    <location>
        <begin position="1"/>
        <end position="18"/>
    </location>
</feature>
<comment type="caution">
    <text evidence="7">The sequence shown here is derived from an EMBL/GenBank/DDBJ whole genome shotgun (WGS) entry which is preliminary data.</text>
</comment>
<dbReference type="InterPro" id="IPR001322">
    <property type="entry name" value="Lamin_tail_dom"/>
</dbReference>
<gene>
    <name evidence="7" type="ORF">Tsumi_04790</name>
</gene>
<dbReference type="PROSITE" id="PS51257">
    <property type="entry name" value="PROKAR_LIPOPROTEIN"/>
    <property type="match status" value="1"/>
</dbReference>
<dbReference type="Gene3D" id="2.60.40.2630">
    <property type="match status" value="1"/>
</dbReference>
<dbReference type="Proteomes" id="UP001628220">
    <property type="component" value="Unassembled WGS sequence"/>
</dbReference>
<dbReference type="Pfam" id="PF13149">
    <property type="entry name" value="Mfa_like_1"/>
    <property type="match status" value="1"/>
</dbReference>
<dbReference type="Pfam" id="PF13004">
    <property type="entry name" value="BACON"/>
    <property type="match status" value="1"/>
</dbReference>
<dbReference type="InterPro" id="IPR013783">
    <property type="entry name" value="Ig-like_fold"/>
</dbReference>
<protein>
    <recommendedName>
        <fullName evidence="6">LTD domain-containing protein</fullName>
    </recommendedName>
</protein>
<proteinExistence type="inferred from homology"/>
<organism evidence="7 8">
    <name type="scientific">Porphyromonas miyakawae</name>
    <dbReference type="NCBI Taxonomy" id="3137470"/>
    <lineage>
        <taxon>Bacteria</taxon>
        <taxon>Pseudomonadati</taxon>
        <taxon>Bacteroidota</taxon>
        <taxon>Bacteroidia</taxon>
        <taxon>Bacteroidales</taxon>
        <taxon>Porphyromonadaceae</taxon>
        <taxon>Porphyromonas</taxon>
    </lineage>
</organism>
<name>A0ABQ0E0Y2_9PORP</name>
<dbReference type="Gene3D" id="2.60.40.10">
    <property type="entry name" value="Immunoglobulins"/>
    <property type="match status" value="1"/>
</dbReference>